<dbReference type="EMBL" id="OW240914">
    <property type="protein sequence ID" value="CAH2273107.1"/>
    <property type="molecule type" value="Genomic_DNA"/>
</dbReference>
<accession>A0AAD1VXH7</accession>
<keyword evidence="2" id="KW-1185">Reference proteome</keyword>
<evidence type="ECO:0000313" key="1">
    <source>
        <dbReference type="EMBL" id="CAH2273107.1"/>
    </source>
</evidence>
<feature type="non-terminal residue" evidence="1">
    <location>
        <position position="54"/>
    </location>
</feature>
<gene>
    <name evidence="1" type="ORF">PECUL_23A003584</name>
</gene>
<name>A0AAD1VXH7_PELCU</name>
<reference evidence="1" key="1">
    <citation type="submission" date="2022-03" db="EMBL/GenBank/DDBJ databases">
        <authorList>
            <person name="Alioto T."/>
            <person name="Alioto T."/>
            <person name="Gomez Garrido J."/>
        </authorList>
    </citation>
    <scope>NUCLEOTIDE SEQUENCE</scope>
</reference>
<sequence>TQHGQRREANQHNILHQPSNCDSIWDKLADSLWQLKEMTNKRRMSGREHSIWHQ</sequence>
<dbReference type="Proteomes" id="UP001295444">
    <property type="component" value="Chromosome 03"/>
</dbReference>
<protein>
    <submittedName>
        <fullName evidence="1">Uncharacterized protein</fullName>
    </submittedName>
</protein>
<feature type="non-terminal residue" evidence="1">
    <location>
        <position position="1"/>
    </location>
</feature>
<proteinExistence type="predicted"/>
<organism evidence="1 2">
    <name type="scientific">Pelobates cultripes</name>
    <name type="common">Western spadefoot toad</name>
    <dbReference type="NCBI Taxonomy" id="61616"/>
    <lineage>
        <taxon>Eukaryota</taxon>
        <taxon>Metazoa</taxon>
        <taxon>Chordata</taxon>
        <taxon>Craniata</taxon>
        <taxon>Vertebrata</taxon>
        <taxon>Euteleostomi</taxon>
        <taxon>Amphibia</taxon>
        <taxon>Batrachia</taxon>
        <taxon>Anura</taxon>
        <taxon>Pelobatoidea</taxon>
        <taxon>Pelobatidae</taxon>
        <taxon>Pelobates</taxon>
    </lineage>
</organism>
<evidence type="ECO:0000313" key="2">
    <source>
        <dbReference type="Proteomes" id="UP001295444"/>
    </source>
</evidence>
<dbReference type="AlphaFoldDB" id="A0AAD1VXH7"/>